<protein>
    <recommendedName>
        <fullName evidence="2">Schwannomin interacting protein 1 C-terminal domain-containing protein</fullName>
    </recommendedName>
</protein>
<dbReference type="Pfam" id="PF10148">
    <property type="entry name" value="SCHIP-1_C"/>
    <property type="match status" value="1"/>
</dbReference>
<dbReference type="VEuPathDB" id="FungiDB:PTTG_31184"/>
<reference evidence="3" key="2">
    <citation type="submission" date="2016-05" db="EMBL/GenBank/DDBJ databases">
        <title>Comparative analysis highlights variable genome content of wheat rusts and divergence of the mating loci.</title>
        <authorList>
            <person name="Cuomo C.A."/>
            <person name="Bakkeren G."/>
            <person name="Szabo L."/>
            <person name="Khalil H."/>
            <person name="Joly D."/>
            <person name="Goldberg J."/>
            <person name="Young S."/>
            <person name="Zeng Q."/>
            <person name="Fellers J."/>
        </authorList>
    </citation>
    <scope>NUCLEOTIDE SEQUENCE [LARGE SCALE GENOMIC DNA]</scope>
    <source>
        <strain evidence="3">1-1 BBBD Race 1</strain>
    </source>
</reference>
<dbReference type="InterPro" id="IPR015649">
    <property type="entry name" value="SCHIP_1_C"/>
</dbReference>
<evidence type="ECO:0000256" key="1">
    <source>
        <dbReference type="ARBA" id="ARBA00023054"/>
    </source>
</evidence>
<name>A0A180FW77_PUCT1</name>
<dbReference type="PANTHER" id="PTHR13103">
    <property type="entry name" value="SCHWANNOMIN INTERACTING PROTEIN 1"/>
    <property type="match status" value="1"/>
</dbReference>
<dbReference type="GO" id="GO:0035332">
    <property type="term" value="P:positive regulation of hippo signaling"/>
    <property type="evidence" value="ECO:0007669"/>
    <property type="project" value="TreeGrafter"/>
</dbReference>
<dbReference type="EMBL" id="ADAS02014743">
    <property type="protein sequence ID" value="OAV84572.1"/>
    <property type="molecule type" value="Genomic_DNA"/>
</dbReference>
<dbReference type="PANTHER" id="PTHR13103:SF2">
    <property type="entry name" value="IQCJ-SCHIP1 READTHROUGH TRANSCRIPT PROTEIN-RELATED"/>
    <property type="match status" value="1"/>
</dbReference>
<proteinExistence type="predicted"/>
<reference evidence="3" key="1">
    <citation type="submission" date="2009-11" db="EMBL/GenBank/DDBJ databases">
        <authorList>
            <consortium name="The Broad Institute Genome Sequencing Platform"/>
            <person name="Ward D."/>
            <person name="Feldgarden M."/>
            <person name="Earl A."/>
            <person name="Young S.K."/>
            <person name="Zeng Q."/>
            <person name="Koehrsen M."/>
            <person name="Alvarado L."/>
            <person name="Berlin A."/>
            <person name="Bochicchio J."/>
            <person name="Borenstein D."/>
            <person name="Chapman S.B."/>
            <person name="Chen Z."/>
            <person name="Engels R."/>
            <person name="Freedman E."/>
            <person name="Gellesch M."/>
            <person name="Goldberg J."/>
            <person name="Griggs A."/>
            <person name="Gujja S."/>
            <person name="Heilman E."/>
            <person name="Heiman D."/>
            <person name="Hepburn T."/>
            <person name="Howarth C."/>
            <person name="Jen D."/>
            <person name="Larson L."/>
            <person name="Lewis B."/>
            <person name="Mehta T."/>
            <person name="Park D."/>
            <person name="Pearson M."/>
            <person name="Roberts A."/>
            <person name="Saif S."/>
            <person name="Shea T."/>
            <person name="Shenoy N."/>
            <person name="Sisk P."/>
            <person name="Stolte C."/>
            <person name="Sykes S."/>
            <person name="Thomson T."/>
            <person name="Walk T."/>
            <person name="White J."/>
            <person name="Yandava C."/>
            <person name="Izard J."/>
            <person name="Baranova O.V."/>
            <person name="Blanton J.M."/>
            <person name="Tanner A.C."/>
            <person name="Dewhirst F.E."/>
            <person name="Haas B."/>
            <person name="Nusbaum C."/>
            <person name="Birren B."/>
        </authorList>
    </citation>
    <scope>NUCLEOTIDE SEQUENCE [LARGE SCALE GENOMIC DNA]</scope>
    <source>
        <strain evidence="3">1-1 BBBD Race 1</strain>
    </source>
</reference>
<evidence type="ECO:0000313" key="3">
    <source>
        <dbReference type="EMBL" id="OAV84572.1"/>
    </source>
</evidence>
<dbReference type="AlphaFoldDB" id="A0A180FW77"/>
<dbReference type="InterPro" id="IPR039045">
    <property type="entry name" value="SCHIP_1"/>
</dbReference>
<comment type="caution">
    <text evidence="3">The sequence shown here is derived from an EMBL/GenBank/DDBJ whole genome shotgun (WGS) entry which is preliminary data.</text>
</comment>
<sequence>SRPSSLPIGPKIGDDSTKDVDFFTKQARLQIEARMALAQAKDMAHMQMEVTLTIPLSVIAE</sequence>
<evidence type="ECO:0000259" key="2">
    <source>
        <dbReference type="Pfam" id="PF10148"/>
    </source>
</evidence>
<organism evidence="3">
    <name type="scientific">Puccinia triticina (isolate 1-1 / race 1 (BBBD))</name>
    <name type="common">Brown leaf rust fungus</name>
    <dbReference type="NCBI Taxonomy" id="630390"/>
    <lineage>
        <taxon>Eukaryota</taxon>
        <taxon>Fungi</taxon>
        <taxon>Dikarya</taxon>
        <taxon>Basidiomycota</taxon>
        <taxon>Pucciniomycotina</taxon>
        <taxon>Pucciniomycetes</taxon>
        <taxon>Pucciniales</taxon>
        <taxon>Pucciniaceae</taxon>
        <taxon>Puccinia</taxon>
    </lineage>
</organism>
<keyword evidence="1" id="KW-0175">Coiled coil</keyword>
<gene>
    <name evidence="3" type="ORF">PTTG_31184</name>
</gene>
<accession>A0A180FW77</accession>
<feature type="domain" description="Schwannomin interacting protein 1 C-terminal" evidence="2">
    <location>
        <begin position="15"/>
        <end position="50"/>
    </location>
</feature>
<feature type="non-terminal residue" evidence="3">
    <location>
        <position position="1"/>
    </location>
</feature>
<dbReference type="OrthoDB" id="6260144at2759"/>
<dbReference type="GO" id="GO:0005886">
    <property type="term" value="C:plasma membrane"/>
    <property type="evidence" value="ECO:0007669"/>
    <property type="project" value="TreeGrafter"/>
</dbReference>